<sequence>MSLFTLSGMELLHTPMLPSQLTVVSDSRKLPIYLTHTGFLLAALFLASWLHRLLVYARTAHLDFRVKKVFGPSNVHAKGRQDATGKLSADSVPSEDQRAVRRTISDWPAGDRVPSVIEAGEPSGGLVCNCHPQNLQASGHRNRIEDSVNNEAMILVNRDLSGPALYGQFTDCMLQNSERFDLVGNELALLNLGVEEDEEQEDDDELLSLDVRFDAVWAKRQELESKAVNQVRQDKYETNESSFGHAENLLEGNIVKNKLLNQLILAGSEVLCNVFSDVVSERLPYDSSFSGKTCSSSSQTPLDSSIHAAKDTCDGLELPVTKRPVTSRDGTMLQKPLNPIQSELGLDLNDTSCSSYSSFIPPKEAFTFSTTAKIEISRSNSSL</sequence>
<keyword evidence="4" id="KW-1133">Transmembrane helix</keyword>
<comment type="subcellular location">
    <subcellularLocation>
        <location evidence="1">Membrane</location>
        <topology evidence="1">Multi-pass membrane protein</topology>
    </subcellularLocation>
</comment>
<evidence type="ECO:0000313" key="7">
    <source>
        <dbReference type="EMBL" id="VEL38297.1"/>
    </source>
</evidence>
<comment type="similarity">
    <text evidence="2">Belongs to the TMEM151 family.</text>
</comment>
<dbReference type="GO" id="GO:0016020">
    <property type="term" value="C:membrane"/>
    <property type="evidence" value="ECO:0007669"/>
    <property type="project" value="UniProtKB-SubCell"/>
</dbReference>
<organism evidence="7 8">
    <name type="scientific">Protopolystoma xenopodis</name>
    <dbReference type="NCBI Taxonomy" id="117903"/>
    <lineage>
        <taxon>Eukaryota</taxon>
        <taxon>Metazoa</taxon>
        <taxon>Spiralia</taxon>
        <taxon>Lophotrochozoa</taxon>
        <taxon>Platyhelminthes</taxon>
        <taxon>Monogenea</taxon>
        <taxon>Polyopisthocotylea</taxon>
        <taxon>Polystomatidea</taxon>
        <taxon>Polystomatidae</taxon>
        <taxon>Protopolystoma</taxon>
    </lineage>
</organism>
<evidence type="ECO:0000256" key="6">
    <source>
        <dbReference type="SAM" id="MobiDB-lite"/>
    </source>
</evidence>
<evidence type="ECO:0000256" key="1">
    <source>
        <dbReference type="ARBA" id="ARBA00004141"/>
    </source>
</evidence>
<evidence type="ECO:0000313" key="8">
    <source>
        <dbReference type="Proteomes" id="UP000784294"/>
    </source>
</evidence>
<comment type="caution">
    <text evidence="7">The sequence shown here is derived from an EMBL/GenBank/DDBJ whole genome shotgun (WGS) entry which is preliminary data.</text>
</comment>
<proteinExistence type="inferred from homology"/>
<evidence type="ECO:0000256" key="2">
    <source>
        <dbReference type="ARBA" id="ARBA00009583"/>
    </source>
</evidence>
<dbReference type="AlphaFoldDB" id="A0A448XJQ0"/>
<dbReference type="InterPro" id="IPR026767">
    <property type="entry name" value="Tmem151"/>
</dbReference>
<evidence type="ECO:0000256" key="3">
    <source>
        <dbReference type="ARBA" id="ARBA00022692"/>
    </source>
</evidence>
<evidence type="ECO:0000256" key="4">
    <source>
        <dbReference type="ARBA" id="ARBA00022989"/>
    </source>
</evidence>
<gene>
    <name evidence="7" type="ORF">PXEA_LOCUS31737</name>
</gene>
<dbReference type="Proteomes" id="UP000784294">
    <property type="component" value="Unassembled WGS sequence"/>
</dbReference>
<protein>
    <submittedName>
        <fullName evidence="7">Uncharacterized protein</fullName>
    </submittedName>
</protein>
<keyword evidence="8" id="KW-1185">Reference proteome</keyword>
<feature type="region of interest" description="Disordered" evidence="6">
    <location>
        <begin position="75"/>
        <end position="99"/>
    </location>
</feature>
<dbReference type="Pfam" id="PF14857">
    <property type="entry name" value="TMEM151"/>
    <property type="match status" value="1"/>
</dbReference>
<evidence type="ECO:0000256" key="5">
    <source>
        <dbReference type="ARBA" id="ARBA00023136"/>
    </source>
</evidence>
<name>A0A448XJQ0_9PLAT</name>
<accession>A0A448XJQ0</accession>
<reference evidence="7" key="1">
    <citation type="submission" date="2018-11" db="EMBL/GenBank/DDBJ databases">
        <authorList>
            <consortium name="Pathogen Informatics"/>
        </authorList>
    </citation>
    <scope>NUCLEOTIDE SEQUENCE</scope>
</reference>
<keyword evidence="3" id="KW-0812">Transmembrane</keyword>
<keyword evidence="5" id="KW-0472">Membrane</keyword>
<dbReference type="EMBL" id="CAAALY010257495">
    <property type="protein sequence ID" value="VEL38297.1"/>
    <property type="molecule type" value="Genomic_DNA"/>
</dbReference>